<dbReference type="Proteomes" id="UP000709351">
    <property type="component" value="Unassembled WGS sequence"/>
</dbReference>
<protein>
    <submittedName>
        <fullName evidence="2">YdcF family protein</fullName>
    </submittedName>
</protein>
<evidence type="ECO:0000313" key="3">
    <source>
        <dbReference type="Proteomes" id="UP000709351"/>
    </source>
</evidence>
<evidence type="ECO:0000313" key="2">
    <source>
        <dbReference type="EMBL" id="MBF1284151.1"/>
    </source>
</evidence>
<evidence type="ECO:0000259" key="1">
    <source>
        <dbReference type="Pfam" id="PF02698"/>
    </source>
</evidence>
<name>A0A930DQ93_9FIRM</name>
<comment type="caution">
    <text evidence="2">The sequence shown here is derived from an EMBL/GenBank/DDBJ whole genome shotgun (WGS) entry which is preliminary data.</text>
</comment>
<dbReference type="InterPro" id="IPR003848">
    <property type="entry name" value="DUF218"/>
</dbReference>
<organism evidence="2 3">
    <name type="scientific">Oribacterium parvum</name>
    <dbReference type="NCBI Taxonomy" id="1501329"/>
    <lineage>
        <taxon>Bacteria</taxon>
        <taxon>Bacillati</taxon>
        <taxon>Bacillota</taxon>
        <taxon>Clostridia</taxon>
        <taxon>Lachnospirales</taxon>
        <taxon>Lachnospiraceae</taxon>
        <taxon>Oribacterium</taxon>
    </lineage>
</organism>
<proteinExistence type="predicted"/>
<dbReference type="Pfam" id="PF02698">
    <property type="entry name" value="DUF218"/>
    <property type="match status" value="1"/>
</dbReference>
<dbReference type="CDD" id="cd06259">
    <property type="entry name" value="YdcF-like"/>
    <property type="match status" value="1"/>
</dbReference>
<feature type="domain" description="DUF218" evidence="1">
    <location>
        <begin position="22"/>
        <end position="107"/>
    </location>
</feature>
<dbReference type="AlphaFoldDB" id="A0A930DQ93"/>
<sequence length="211" mass="24800">IFSVSILLSRYKKGEEDKNLDYVLLIGCELENNAPSPTMLHRLKLAVKYAEENPATLFVLVGGRGRHSASAESSVMFQRLLWEGIPSDRLLMEFYSKNTEDKIRFGLNSIEKWIEERYLEEELVQSEKGYYPEDSNYTYLKEESLEWEDRPPDVGIISSQYQLFQCVRFAEKENSFYHYRTLSAKEPPYLIPHYYVREAITIVIRSIFNQL</sequence>
<reference evidence="2" key="1">
    <citation type="submission" date="2020-04" db="EMBL/GenBank/DDBJ databases">
        <title>Deep metagenomics examines the oral microbiome during advanced dental caries in children, revealing novel taxa and co-occurrences with host molecules.</title>
        <authorList>
            <person name="Baker J.L."/>
            <person name="Morton J.T."/>
            <person name="Dinis M."/>
            <person name="Alvarez R."/>
            <person name="Tran N.C."/>
            <person name="Knight R."/>
            <person name="Edlund A."/>
        </authorList>
    </citation>
    <scope>NUCLEOTIDE SEQUENCE</scope>
    <source>
        <strain evidence="2">JCVI_24_bin.2</strain>
    </source>
</reference>
<accession>A0A930DQ93</accession>
<dbReference type="EMBL" id="JABZRD010000387">
    <property type="protein sequence ID" value="MBF1284151.1"/>
    <property type="molecule type" value="Genomic_DNA"/>
</dbReference>
<feature type="non-terminal residue" evidence="2">
    <location>
        <position position="1"/>
    </location>
</feature>
<gene>
    <name evidence="2" type="ORF">HXM93_06450</name>
</gene>